<proteinExistence type="predicted"/>
<protein>
    <submittedName>
        <fullName evidence="2">Uncharacterized protein</fullName>
    </submittedName>
</protein>
<sequence length="267" mass="30032">MRKIIVLLLSIVLVIGTVFVAEAGRGFYSRSEHVSRKLPGGGYHSVHTYKSGHGYGGYHRRGNGLLTVAAVIGGLAIINSITRPQAPQYYEVAPRPSPVVYGSAPIVRRVIVRNETPVRVEVIMTYGEGPYQQIISLGFLESGSSLEMTPPVYDSRVWFSARARTTRGLESSIERWTYVSSYSRYNGKKEIVFNSRDWGASLVTDARVKYSRAPQIEEPPDWQFEEEESSKLSERERIKLKLGKLKSRMDKLDAREERAEDLGGYDP</sequence>
<feature type="region of interest" description="Disordered" evidence="1">
    <location>
        <begin position="248"/>
        <end position="267"/>
    </location>
</feature>
<accession>A0A2H0TIA6</accession>
<organism evidence="2 3">
    <name type="scientific">Candidatus Niyogibacteria bacterium CG10_big_fil_rev_8_21_14_0_10_42_19</name>
    <dbReference type="NCBI Taxonomy" id="1974725"/>
    <lineage>
        <taxon>Bacteria</taxon>
        <taxon>Candidatus Niyogiibacteriota</taxon>
    </lineage>
</organism>
<reference evidence="3" key="1">
    <citation type="submission" date="2017-09" db="EMBL/GenBank/DDBJ databases">
        <title>Depth-based differentiation of microbial function through sediment-hosted aquifers and enrichment of novel symbionts in the deep terrestrial subsurface.</title>
        <authorList>
            <person name="Probst A.J."/>
            <person name="Ladd B."/>
            <person name="Jarett J.K."/>
            <person name="Geller-Mcgrath D.E."/>
            <person name="Sieber C.M.K."/>
            <person name="Emerson J.B."/>
            <person name="Anantharaman K."/>
            <person name="Thomas B.C."/>
            <person name="Malmstrom R."/>
            <person name="Stieglmeier M."/>
            <person name="Klingl A."/>
            <person name="Woyke T."/>
            <person name="Ryan C.M."/>
            <person name="Banfield J.F."/>
        </authorList>
    </citation>
    <scope>NUCLEOTIDE SEQUENCE [LARGE SCALE GENOMIC DNA]</scope>
</reference>
<gene>
    <name evidence="2" type="ORF">COU46_00125</name>
</gene>
<evidence type="ECO:0000313" key="2">
    <source>
        <dbReference type="EMBL" id="PIR70694.1"/>
    </source>
</evidence>
<dbReference type="Proteomes" id="UP000229383">
    <property type="component" value="Unassembled WGS sequence"/>
</dbReference>
<dbReference type="AlphaFoldDB" id="A0A2H0TIA6"/>
<dbReference type="EMBL" id="PFCN01000002">
    <property type="protein sequence ID" value="PIR70694.1"/>
    <property type="molecule type" value="Genomic_DNA"/>
</dbReference>
<name>A0A2H0TIA6_9BACT</name>
<evidence type="ECO:0000313" key="3">
    <source>
        <dbReference type="Proteomes" id="UP000229383"/>
    </source>
</evidence>
<comment type="caution">
    <text evidence="2">The sequence shown here is derived from an EMBL/GenBank/DDBJ whole genome shotgun (WGS) entry which is preliminary data.</text>
</comment>
<feature type="compositionally biased region" description="Basic and acidic residues" evidence="1">
    <location>
        <begin position="248"/>
        <end position="261"/>
    </location>
</feature>
<evidence type="ECO:0000256" key="1">
    <source>
        <dbReference type="SAM" id="MobiDB-lite"/>
    </source>
</evidence>